<reference evidence="6 7" key="1">
    <citation type="submission" date="2013-02" db="EMBL/GenBank/DDBJ databases">
        <authorList>
            <person name="Fiebig A."/>
            <person name="Goeker M."/>
            <person name="Klenk H.-P.P."/>
        </authorList>
    </citation>
    <scope>NUCLEOTIDE SEQUENCE [LARGE SCALE GENOMIC DNA]</scope>
    <source>
        <strain evidence="6 7">DSM 19309</strain>
    </source>
</reference>
<dbReference type="PANTHER" id="PTHR10430">
    <property type="entry name" value="PEROXIREDOXIN"/>
    <property type="match status" value="1"/>
</dbReference>
<protein>
    <recommendedName>
        <fullName evidence="4">Glutathione-dependent peroxiredoxin</fullName>
        <ecNumber evidence="4">1.11.1.27</ecNumber>
    </recommendedName>
</protein>
<dbReference type="RefSeq" id="WP_037281963.1">
    <property type="nucleotide sequence ID" value="NZ_KK088597.1"/>
</dbReference>
<dbReference type="Pfam" id="PF08534">
    <property type="entry name" value="Redoxin"/>
    <property type="match status" value="1"/>
</dbReference>
<evidence type="ECO:0000256" key="2">
    <source>
        <dbReference type="ARBA" id="ARBA00023002"/>
    </source>
</evidence>
<evidence type="ECO:0000313" key="7">
    <source>
        <dbReference type="Proteomes" id="UP000019666"/>
    </source>
</evidence>
<evidence type="ECO:0000256" key="1">
    <source>
        <dbReference type="ARBA" id="ARBA00022559"/>
    </source>
</evidence>
<gene>
    <name evidence="6" type="ORF">Rumeso_00034</name>
</gene>
<dbReference type="Gene3D" id="3.40.30.10">
    <property type="entry name" value="Glutaredoxin"/>
    <property type="match status" value="1"/>
</dbReference>
<keyword evidence="2 4" id="KW-0560">Oxidoreductase</keyword>
<dbReference type="InterPro" id="IPR013766">
    <property type="entry name" value="Thioredoxin_domain"/>
</dbReference>
<evidence type="ECO:0000256" key="4">
    <source>
        <dbReference type="RuleBase" id="RU366011"/>
    </source>
</evidence>
<accession>A0A017HV43</accession>
<dbReference type="InterPro" id="IPR013740">
    <property type="entry name" value="Redoxin"/>
</dbReference>
<organism evidence="6 7">
    <name type="scientific">Rubellimicrobium mesophilum DSM 19309</name>
    <dbReference type="NCBI Taxonomy" id="442562"/>
    <lineage>
        <taxon>Bacteria</taxon>
        <taxon>Pseudomonadati</taxon>
        <taxon>Pseudomonadota</taxon>
        <taxon>Alphaproteobacteria</taxon>
        <taxon>Rhodobacterales</taxon>
        <taxon>Roseobacteraceae</taxon>
        <taxon>Rubellimicrobium</taxon>
    </lineage>
</organism>
<dbReference type="InterPro" id="IPR036249">
    <property type="entry name" value="Thioredoxin-like_sf"/>
</dbReference>
<proteinExistence type="inferred from homology"/>
<comment type="function">
    <text evidence="4">Thiol-specific peroxidase that catalyzes the reduction of hydrogen peroxide and organic hydroperoxides to water and alcohols, respectively. Plays a role in cell protection against oxidative stress by detoxifying peroxides.</text>
</comment>
<dbReference type="AlphaFoldDB" id="A0A017HV43"/>
<comment type="caution">
    <text evidence="6">The sequence shown here is derived from an EMBL/GenBank/DDBJ whole genome shotgun (WGS) entry which is preliminary data.</text>
</comment>
<dbReference type="SUPFAM" id="SSF52833">
    <property type="entry name" value="Thioredoxin-like"/>
    <property type="match status" value="1"/>
</dbReference>
<dbReference type="InterPro" id="IPR037944">
    <property type="entry name" value="PRX5-like"/>
</dbReference>
<comment type="similarity">
    <text evidence="4">Belongs to the peroxiredoxin family. Prx5 subfamily.</text>
</comment>
<dbReference type="GO" id="GO:0008379">
    <property type="term" value="F:thioredoxin peroxidase activity"/>
    <property type="evidence" value="ECO:0007669"/>
    <property type="project" value="InterPro"/>
</dbReference>
<dbReference type="GO" id="GO:0034599">
    <property type="term" value="P:cellular response to oxidative stress"/>
    <property type="evidence" value="ECO:0007669"/>
    <property type="project" value="InterPro"/>
</dbReference>
<keyword evidence="7" id="KW-1185">Reference proteome</keyword>
<dbReference type="Proteomes" id="UP000019666">
    <property type="component" value="Unassembled WGS sequence"/>
</dbReference>
<evidence type="ECO:0000256" key="3">
    <source>
        <dbReference type="PIRSR" id="PIRSR637944-1"/>
    </source>
</evidence>
<keyword evidence="4" id="KW-0049">Antioxidant</keyword>
<keyword evidence="4" id="KW-0676">Redox-active center</keyword>
<comment type="catalytic activity">
    <reaction evidence="4">
        <text>a hydroperoxide + 2 glutathione = an alcohol + glutathione disulfide + H2O</text>
        <dbReference type="Rhea" id="RHEA:62632"/>
        <dbReference type="ChEBI" id="CHEBI:15377"/>
        <dbReference type="ChEBI" id="CHEBI:30879"/>
        <dbReference type="ChEBI" id="CHEBI:35924"/>
        <dbReference type="ChEBI" id="CHEBI:57925"/>
        <dbReference type="ChEBI" id="CHEBI:58297"/>
        <dbReference type="EC" id="1.11.1.27"/>
    </reaction>
</comment>
<evidence type="ECO:0000313" key="6">
    <source>
        <dbReference type="EMBL" id="EYD78377.1"/>
    </source>
</evidence>
<evidence type="ECO:0000259" key="5">
    <source>
        <dbReference type="PROSITE" id="PS51352"/>
    </source>
</evidence>
<keyword evidence="1 4" id="KW-0575">Peroxidase</keyword>
<dbReference type="PANTHER" id="PTHR10430:SF16">
    <property type="entry name" value="PEROXIREDOXIN-5, MITOCHONDRIAL"/>
    <property type="match status" value="1"/>
</dbReference>
<dbReference type="GO" id="GO:0045454">
    <property type="term" value="P:cell redox homeostasis"/>
    <property type="evidence" value="ECO:0007669"/>
    <property type="project" value="TreeGrafter"/>
</dbReference>
<feature type="active site" description="Cysteine sulfenic acid (-SOH) intermediate" evidence="3">
    <location>
        <position position="49"/>
    </location>
</feature>
<dbReference type="PROSITE" id="PS51352">
    <property type="entry name" value="THIOREDOXIN_2"/>
    <property type="match status" value="1"/>
</dbReference>
<dbReference type="EMBL" id="AOSK01000002">
    <property type="protein sequence ID" value="EYD78377.1"/>
    <property type="molecule type" value="Genomic_DNA"/>
</dbReference>
<dbReference type="CDD" id="cd03013">
    <property type="entry name" value="PRX5_like"/>
    <property type="match status" value="1"/>
</dbReference>
<dbReference type="GO" id="GO:0042744">
    <property type="term" value="P:hydrogen peroxide catabolic process"/>
    <property type="evidence" value="ECO:0007669"/>
    <property type="project" value="TreeGrafter"/>
</dbReference>
<dbReference type="EC" id="1.11.1.27" evidence="4"/>
<sequence length="163" mass="17411">MAIEVGERLPEGTLLRRADGRNEEVPTRDLFANRRVVLFGVPGAFTGTCSTAHVPSYMRVMAPLAARGVDEVVCVSVNDPWVMQAWGESTGATMAGITLLADPSGDWVEALGQSFTYAPSGFYGRCRRFSALVEDGVVRIWHEELGAGVCEATAGEAMLAAMA</sequence>
<dbReference type="GO" id="GO:0005737">
    <property type="term" value="C:cytoplasm"/>
    <property type="evidence" value="ECO:0007669"/>
    <property type="project" value="TreeGrafter"/>
</dbReference>
<feature type="domain" description="Thioredoxin" evidence="5">
    <location>
        <begin position="3"/>
        <end position="163"/>
    </location>
</feature>
<dbReference type="OrthoDB" id="9800621at2"/>
<dbReference type="PATRIC" id="fig|442562.3.peg.35"/>
<dbReference type="HOGENOM" id="CLU_072440_1_2_5"/>
<dbReference type="STRING" id="442562.Rumeso_00034"/>
<name>A0A017HV43_9RHOB</name>